<reference evidence="1" key="1">
    <citation type="journal article" date="2020" name="mSystems">
        <title>Genome- and Community-Level Interaction Insights into Carbon Utilization and Element Cycling Functions of Hydrothermarchaeota in Hydrothermal Sediment.</title>
        <authorList>
            <person name="Zhou Z."/>
            <person name="Liu Y."/>
            <person name="Xu W."/>
            <person name="Pan J."/>
            <person name="Luo Z.H."/>
            <person name="Li M."/>
        </authorList>
    </citation>
    <scope>NUCLEOTIDE SEQUENCE [LARGE SCALE GENOMIC DNA]</scope>
    <source>
        <strain evidence="2">SpSt-626</strain>
        <strain evidence="1">SpSt-695</strain>
    </source>
</reference>
<protein>
    <submittedName>
        <fullName evidence="1">Uncharacterized protein</fullName>
    </submittedName>
</protein>
<dbReference type="Gene3D" id="3.60.15.10">
    <property type="entry name" value="Ribonuclease Z/Hydroxyacylglutathione hydrolase-like"/>
    <property type="match status" value="1"/>
</dbReference>
<dbReference type="EMBL" id="DTAR01000083">
    <property type="protein sequence ID" value="HGM97602.1"/>
    <property type="molecule type" value="Genomic_DNA"/>
</dbReference>
<organism evidence="1">
    <name type="scientific">candidate division WOR-3 bacterium</name>
    <dbReference type="NCBI Taxonomy" id="2052148"/>
    <lineage>
        <taxon>Bacteria</taxon>
        <taxon>Bacteria division WOR-3</taxon>
    </lineage>
</organism>
<gene>
    <name evidence="2" type="ORF">ENT96_00940</name>
    <name evidence="1" type="ORF">ENU72_03240</name>
</gene>
<dbReference type="InterPro" id="IPR036866">
    <property type="entry name" value="RibonucZ/Hydroxyglut_hydro"/>
</dbReference>
<dbReference type="EMBL" id="DTDP01000148">
    <property type="protein sequence ID" value="HGK54021.1"/>
    <property type="molecule type" value="Genomic_DNA"/>
</dbReference>
<dbReference type="PIRSF" id="PIRSF004944">
    <property type="entry name" value="UCP004944_hydrls"/>
    <property type="match status" value="1"/>
</dbReference>
<dbReference type="HAMAP" id="MF_01406">
    <property type="entry name" value="UPF0282"/>
    <property type="match status" value="1"/>
</dbReference>
<proteinExistence type="inferred from homology"/>
<dbReference type="AlphaFoldDB" id="A0A7V3ZTC3"/>
<dbReference type="SUPFAM" id="SSF56281">
    <property type="entry name" value="Metallo-hydrolase/oxidoreductase"/>
    <property type="match status" value="1"/>
</dbReference>
<dbReference type="PANTHER" id="PTHR43546:SF4">
    <property type="entry name" value="UPF0282 PROTEIN MJ1629"/>
    <property type="match status" value="1"/>
</dbReference>
<dbReference type="PANTHER" id="PTHR43546">
    <property type="entry name" value="UPF0173 METAL-DEPENDENT HYDROLASE MJ1163-RELATED"/>
    <property type="match status" value="1"/>
</dbReference>
<name>A0A7V3ZTC3_UNCW3</name>
<evidence type="ECO:0000313" key="2">
    <source>
        <dbReference type="EMBL" id="HGM97602.1"/>
    </source>
</evidence>
<dbReference type="InterPro" id="IPR014426">
    <property type="entry name" value="UPF0282_hydrls"/>
</dbReference>
<comment type="caution">
    <text evidence="1">The sequence shown here is derived from an EMBL/GenBank/DDBJ whole genome shotgun (WGS) entry which is preliminary data.</text>
</comment>
<dbReference type="InterPro" id="IPR050114">
    <property type="entry name" value="UPF0173_UPF0282_UlaG_hydrolase"/>
</dbReference>
<sequence length="306" mass="36069">MRIKILASDSMGVRSTCTYIEVNGFSILIDPSCALGPLREGLYPHILEIINLSEKWEIIKEYLKRADILIFTHYHYDHHNPREIYLYKGKKIFLKDYNDLNKRQKIRGEKFFSLLKEEGIEIEIGDGKFYDKNGVKIYFSKPLPHGRSGKQGYVLGVGIKEGSEGFFYTSDIQGYINNSLKEILYKLTPTIIFMDGPSFYMYSKSERERLCKEMVEKLGDIKKEIEEFRVLILDHHSMRGKDWEDVYSFIKEKLQKLEVEFVCSAEYEGKKITPYEAKRKIIYEIYSAKIKEEQEERIAITKQNRR</sequence>
<evidence type="ECO:0000313" key="1">
    <source>
        <dbReference type="EMBL" id="HGK54021.1"/>
    </source>
</evidence>
<accession>A0A7V3ZTC3</accession>